<dbReference type="PANTHER" id="PTHR33678">
    <property type="entry name" value="BLL1576 PROTEIN"/>
    <property type="match status" value="1"/>
</dbReference>
<dbReference type="EMBL" id="OBDR01000003">
    <property type="protein sequence ID" value="SNY07488.1"/>
    <property type="molecule type" value="Genomic_DNA"/>
</dbReference>
<dbReference type="Pfam" id="PF03050">
    <property type="entry name" value="DDE_Tnp_IS66"/>
    <property type="match status" value="1"/>
</dbReference>
<dbReference type="InterPro" id="IPR052344">
    <property type="entry name" value="Transposase-related"/>
</dbReference>
<organism evidence="2 3">
    <name type="scientific">Methanohalophilus euhalobius</name>
    <dbReference type="NCBI Taxonomy" id="51203"/>
    <lineage>
        <taxon>Archaea</taxon>
        <taxon>Methanobacteriati</taxon>
        <taxon>Methanobacteriota</taxon>
        <taxon>Stenosarchaea group</taxon>
        <taxon>Methanomicrobia</taxon>
        <taxon>Methanosarcinales</taxon>
        <taxon>Methanosarcinaceae</taxon>
        <taxon>Methanohalophilus</taxon>
    </lineage>
</organism>
<dbReference type="InterPro" id="IPR004291">
    <property type="entry name" value="Transposase_IS66_central"/>
</dbReference>
<evidence type="ECO:0000313" key="3">
    <source>
        <dbReference type="Proteomes" id="UP000217726"/>
    </source>
</evidence>
<keyword evidence="3" id="KW-1185">Reference proteome</keyword>
<dbReference type="Proteomes" id="UP000217726">
    <property type="component" value="Unassembled WGS sequence"/>
</dbReference>
<dbReference type="AlphaFoldDB" id="A0A285F875"/>
<evidence type="ECO:0000313" key="2">
    <source>
        <dbReference type="EMBL" id="SNY07488.1"/>
    </source>
</evidence>
<reference evidence="3" key="1">
    <citation type="submission" date="2017-09" db="EMBL/GenBank/DDBJ databases">
        <authorList>
            <person name="Varghese N."/>
            <person name="Submissions S."/>
        </authorList>
    </citation>
    <scope>NUCLEOTIDE SEQUENCE [LARGE SCALE GENOMIC DNA]</scope>
    <source>
        <strain evidence="3">WG-1MB</strain>
    </source>
</reference>
<sequence length="78" mass="9074">MQIMYYPNVPFDNNQEERDIRMTKVQQKISGTFRSEKGTRNFCRLRGYVSAVNKKSVSVIDSISEIFYGIPLIPLLQN</sequence>
<protein>
    <submittedName>
        <fullName evidence="2">Transposase IS66 family protein</fullName>
    </submittedName>
</protein>
<dbReference type="PANTHER" id="PTHR33678:SF1">
    <property type="entry name" value="BLL1576 PROTEIN"/>
    <property type="match status" value="1"/>
</dbReference>
<feature type="domain" description="Transposase IS66 central" evidence="1">
    <location>
        <begin position="3"/>
        <end position="40"/>
    </location>
</feature>
<accession>A0A285F875</accession>
<proteinExistence type="predicted"/>
<gene>
    <name evidence="2" type="ORF">SAMN06295989_103204</name>
</gene>
<evidence type="ECO:0000259" key="1">
    <source>
        <dbReference type="Pfam" id="PF03050"/>
    </source>
</evidence>
<name>A0A285F875_9EURY</name>